<evidence type="ECO:0000256" key="4">
    <source>
        <dbReference type="ARBA" id="ARBA00022833"/>
    </source>
</evidence>
<evidence type="ECO:0000256" key="3">
    <source>
        <dbReference type="ARBA" id="ARBA00022771"/>
    </source>
</evidence>
<evidence type="ECO:0000256" key="5">
    <source>
        <dbReference type="ARBA" id="ARBA00023242"/>
    </source>
</evidence>
<dbReference type="AlphaFoldDB" id="A0AAQ3K1G9"/>
<keyword evidence="4" id="KW-0862">Zinc</keyword>
<dbReference type="GO" id="GO:0005634">
    <property type="term" value="C:nucleus"/>
    <property type="evidence" value="ECO:0007669"/>
    <property type="project" value="UniProtKB-SubCell"/>
</dbReference>
<evidence type="ECO:0000313" key="7">
    <source>
        <dbReference type="Proteomes" id="UP001327560"/>
    </source>
</evidence>
<keyword evidence="2" id="KW-0479">Metal-binding</keyword>
<dbReference type="InterPro" id="IPR012337">
    <property type="entry name" value="RNaseH-like_sf"/>
</dbReference>
<keyword evidence="5" id="KW-0539">Nucleus</keyword>
<organism evidence="6 7">
    <name type="scientific">Canna indica</name>
    <name type="common">Indian-shot</name>
    <dbReference type="NCBI Taxonomy" id="4628"/>
    <lineage>
        <taxon>Eukaryota</taxon>
        <taxon>Viridiplantae</taxon>
        <taxon>Streptophyta</taxon>
        <taxon>Embryophyta</taxon>
        <taxon>Tracheophyta</taxon>
        <taxon>Spermatophyta</taxon>
        <taxon>Magnoliopsida</taxon>
        <taxon>Liliopsida</taxon>
        <taxon>Zingiberales</taxon>
        <taxon>Cannaceae</taxon>
        <taxon>Canna</taxon>
    </lineage>
</organism>
<dbReference type="InterPro" id="IPR052035">
    <property type="entry name" value="ZnF_BED_domain_contain"/>
</dbReference>
<comment type="subcellular location">
    <subcellularLocation>
        <location evidence="1">Nucleus</location>
    </subcellularLocation>
</comment>
<dbReference type="EMBL" id="CP136892">
    <property type="protein sequence ID" value="WOL00012.1"/>
    <property type="molecule type" value="Genomic_DNA"/>
</dbReference>
<keyword evidence="7" id="KW-1185">Reference proteome</keyword>
<evidence type="ECO:0000313" key="6">
    <source>
        <dbReference type="EMBL" id="WOL00012.1"/>
    </source>
</evidence>
<keyword evidence="3" id="KW-0863">Zinc-finger</keyword>
<accession>A0AAQ3K1G9</accession>
<name>A0AAQ3K1G9_9LILI</name>
<evidence type="ECO:0000256" key="1">
    <source>
        <dbReference type="ARBA" id="ARBA00004123"/>
    </source>
</evidence>
<evidence type="ECO:0000256" key="2">
    <source>
        <dbReference type="ARBA" id="ARBA00022723"/>
    </source>
</evidence>
<dbReference type="PANTHER" id="PTHR46481:SF10">
    <property type="entry name" value="ZINC FINGER BED DOMAIN-CONTAINING PROTEIN 39"/>
    <property type="match status" value="1"/>
</dbReference>
<dbReference type="GO" id="GO:0008270">
    <property type="term" value="F:zinc ion binding"/>
    <property type="evidence" value="ECO:0007669"/>
    <property type="project" value="UniProtKB-KW"/>
</dbReference>
<dbReference type="Proteomes" id="UP001327560">
    <property type="component" value="Chromosome 3"/>
</dbReference>
<proteinExistence type="predicted"/>
<dbReference type="PANTHER" id="PTHR46481">
    <property type="entry name" value="ZINC FINGER BED DOMAIN-CONTAINING PROTEIN 4"/>
    <property type="match status" value="1"/>
</dbReference>
<sequence length="144" mass="17013">MIEWEKVSRTTIKKDCVQVYETEKKKLKAQLKGVNKISLTTYLWRSTNQKIGRLVLGCKTRWNSTYEMLAIAIKFKEEFSRFRHRELNYDSCPSEEDWKKVEKIATVLEVFTKVTNFISGNDYPTSNLFLNEVYQVNVLLDKKS</sequence>
<gene>
    <name evidence="6" type="ORF">Cni_G08723</name>
</gene>
<reference evidence="6 7" key="1">
    <citation type="submission" date="2023-10" db="EMBL/GenBank/DDBJ databases">
        <title>Chromosome-scale genome assembly provides insights into flower coloration mechanisms of Canna indica.</title>
        <authorList>
            <person name="Li C."/>
        </authorList>
    </citation>
    <scope>NUCLEOTIDE SEQUENCE [LARGE SCALE GENOMIC DNA]</scope>
    <source>
        <tissue evidence="6">Flower</tissue>
    </source>
</reference>
<protein>
    <submittedName>
        <fullName evidence="6">Zinc finger BED domain-containing protein RICESLEEPER 2-like</fullName>
    </submittedName>
</protein>
<dbReference type="SUPFAM" id="SSF53098">
    <property type="entry name" value="Ribonuclease H-like"/>
    <property type="match status" value="1"/>
</dbReference>